<accession>A0AAE2ZLR4</accession>
<feature type="region of interest" description="Disordered" evidence="1">
    <location>
        <begin position="95"/>
        <end position="114"/>
    </location>
</feature>
<gene>
    <name evidence="2" type="ORF">K1W69_07375</name>
</gene>
<reference evidence="2" key="1">
    <citation type="submission" date="2021-08" db="EMBL/GenBank/DDBJ databases">
        <title>Hoeflea bacterium WL0058 sp. nov., isolated from the sediment.</title>
        <authorList>
            <person name="Wang L."/>
            <person name="Zhang D."/>
        </authorList>
    </citation>
    <scope>NUCLEOTIDE SEQUENCE</scope>
    <source>
        <strain evidence="2">WL0058</strain>
    </source>
</reference>
<dbReference type="Proteomes" id="UP001196509">
    <property type="component" value="Unassembled WGS sequence"/>
</dbReference>
<dbReference type="AlphaFoldDB" id="A0AAE2ZLR4"/>
<organism evidence="2 3">
    <name type="scientific">Flavimaribacter sediminis</name>
    <dbReference type="NCBI Taxonomy" id="2865987"/>
    <lineage>
        <taxon>Bacteria</taxon>
        <taxon>Pseudomonadati</taxon>
        <taxon>Pseudomonadota</taxon>
        <taxon>Alphaproteobacteria</taxon>
        <taxon>Hyphomicrobiales</taxon>
        <taxon>Rhizobiaceae</taxon>
        <taxon>Flavimaribacter</taxon>
    </lineage>
</organism>
<sequence>MPYDKACEPSGGAAADDNNFEILLLHDSNITPVLQFCNSRICLCALYCSGNFRMNGFRLALASAMFCLTCISALADATWSLKKTDVAAYESLLKPEQKPDSRDPLPDGALAASNDGGDIEEAWYERPTSRYQHGILGDAIEASVLAVRLQNGETEKLELPNTEVFEDRTPRIHDLDGDGSAEVVTIRSSVHRGASVSVYGLREGRLVQIAATKFIGRPNRWLNVAGIEDYVGNGGFQIAYVQTPHIGGVLKLVELREGKLKNRAEAGGFSNHFIGSRKMGLSASGDFNQDGRLDLALPDADRKALRIVTLAGDVWANVAAFQLPARIDKDMLVDTGPDGQSVVIGLENGEYYRLKYAK</sequence>
<dbReference type="RefSeq" id="WP_220227642.1">
    <property type="nucleotide sequence ID" value="NZ_JAICBX010000001.1"/>
</dbReference>
<dbReference type="SUPFAM" id="SSF69318">
    <property type="entry name" value="Integrin alpha N-terminal domain"/>
    <property type="match status" value="1"/>
</dbReference>
<evidence type="ECO:0000313" key="3">
    <source>
        <dbReference type="Proteomes" id="UP001196509"/>
    </source>
</evidence>
<protein>
    <recommendedName>
        <fullName evidence="4">VCBS repeat-containing protein</fullName>
    </recommendedName>
</protein>
<dbReference type="EMBL" id="JAICBX010000001">
    <property type="protein sequence ID" value="MBW8637005.1"/>
    <property type="molecule type" value="Genomic_DNA"/>
</dbReference>
<evidence type="ECO:0008006" key="4">
    <source>
        <dbReference type="Google" id="ProtNLM"/>
    </source>
</evidence>
<evidence type="ECO:0000256" key="1">
    <source>
        <dbReference type="SAM" id="MobiDB-lite"/>
    </source>
</evidence>
<proteinExistence type="predicted"/>
<name>A0AAE2ZLR4_9HYPH</name>
<keyword evidence="3" id="KW-1185">Reference proteome</keyword>
<comment type="caution">
    <text evidence="2">The sequence shown here is derived from an EMBL/GenBank/DDBJ whole genome shotgun (WGS) entry which is preliminary data.</text>
</comment>
<evidence type="ECO:0000313" key="2">
    <source>
        <dbReference type="EMBL" id="MBW8637005.1"/>
    </source>
</evidence>
<feature type="compositionally biased region" description="Basic and acidic residues" evidence="1">
    <location>
        <begin position="95"/>
        <end position="105"/>
    </location>
</feature>
<dbReference type="InterPro" id="IPR028994">
    <property type="entry name" value="Integrin_alpha_N"/>
</dbReference>